<evidence type="ECO:0000259" key="2">
    <source>
        <dbReference type="Pfam" id="PF01476"/>
    </source>
</evidence>
<organism evidence="3 4">
    <name type="scientific">Flammeovirga pacifica</name>
    <dbReference type="NCBI Taxonomy" id="915059"/>
    <lineage>
        <taxon>Bacteria</taxon>
        <taxon>Pseudomonadati</taxon>
        <taxon>Bacteroidota</taxon>
        <taxon>Cytophagia</taxon>
        <taxon>Cytophagales</taxon>
        <taxon>Flammeovirgaceae</taxon>
        <taxon>Flammeovirga</taxon>
    </lineage>
</organism>
<evidence type="ECO:0000313" key="3">
    <source>
        <dbReference type="EMBL" id="OHX65541.1"/>
    </source>
</evidence>
<evidence type="ECO:0000313" key="4">
    <source>
        <dbReference type="Proteomes" id="UP000179797"/>
    </source>
</evidence>
<protein>
    <recommendedName>
        <fullName evidence="2">LysM domain-containing protein</fullName>
    </recommendedName>
</protein>
<comment type="caution">
    <text evidence="3">The sequence shown here is derived from an EMBL/GenBank/DDBJ whole genome shotgun (WGS) entry which is preliminary data.</text>
</comment>
<accession>A0A1S1YX00</accession>
<sequence length="1356" mass="158731">MQLVQRKQTPSRKWGDKTKSSTTITFSETPNYTTQEYKILGEYIQKLITTQKVDENSRATINPDLYQSIIELEELILSCISYKTTIFSDEKALKIIHQYANLILKIGIEQHIEFLPLLSFQRLSHRNRKILSYLFADNTTQTFQSNDDVEFMCSIIHDLIEKVTSNPTRNSNHANSLQFQKLQNFLLEELQLNPQKVEYINKVYQEKYDISLYEAITPLSMIYEENILWTLPQKHISELRRVTPKIVDIHQYVLSADINTEDFASSTFKLVEFQHESKTPKWFLDLEICALIDTQIKDHVKKQELFRNEFGEVVMNNPTFNYTYPPFLSRTSISIQYTFPEVKEILNDVLEEGEYDQIYQTAFKKKEDFIYSQPRTIDYNQLADQIYKELNKDSLIESYYNCLSLLDKLHEYLPLDWKGLETNFINYLGFGRTSISNISFDKIEGHPPSIEKLKQVYYNRYKIELWQSLNQNLEKSSFAIAHKLASSETDGKDLDEIKIAEFLYVALSDIKCRVEELNKISSSRKKGQVDHSYPQKLIHLKNECIRDIQQYILQTELNYFNWENILFHYQKYGSDFKKDLHFCGIFKEVHELIPEHLMHQWVNDISLGGVSKNLIEIEEEVKNREIGTARGDIFMFKTDCEHFNEIRYRYLVADGDTLETICSRLRLSVKDLLEANSWSNLDLKTGYFQTAFGKEIQLQSGSYIYLPQHFTPKIGEQFYKQTVESDLQWERVEKIESFWLSRPIKIQKGDNIFEKVNEILSFDNFSLISINFNLAIEIEGRIYANINIAFGLNTSALISKTVNESLEVNLNVSPSISLGLDNGQISTKAKGSATIPMDIFRELNGIYTSYEHFFAFLQRAYIIFTNNESFFDNLKEKKEHLKQLRKGYISKHKVDTTFDVNVNNEPKEVGFDGRLTSTRVKYYQVNGITDRSIEDYDSYYAKNEYFKKLHHNASEIDEESYGILGKLNVKGIKVLADYINIQKKISGNGNSEKVKLRLEIPLTREMYEKLIGFSTAELYLFFKVLRDIEKFDLVKAFSSSALLQAMIHQLFKDNNLSTLTSNGDSKLKFKGLPELALTVTFIKKPGKFLLENWVGSFVGGLQLDSKNDFSTKSWNNLSGNARKLFKRLRGINTESKIGTELKLFEFLGDNPFHRILEVYKGINSNELMEIDAEGIELSGEYKTYFKKLIKKIKRENPKINIKHGDIPTITDLLKSYQTDPSFLKIKHLFQERTSKKWNSFKNQFFNNEYEQTIQNFSTHLREVLVNYANDPKVKNYRWVDIEGNIEGLNARQCRYYFGDLRMIIRFMKTNSTSQNDKISNFMNLMINNKSTIDFFELDVLFPLFIEFKVYEYFVYN</sequence>
<feature type="domain" description="LysM" evidence="2">
    <location>
        <begin position="650"/>
        <end position="684"/>
    </location>
</feature>
<dbReference type="OrthoDB" id="9824011at2"/>
<proteinExistence type="predicted"/>
<dbReference type="Proteomes" id="UP000179797">
    <property type="component" value="Unassembled WGS sequence"/>
</dbReference>
<reference evidence="3 4" key="1">
    <citation type="journal article" date="2012" name="Int. J. Syst. Evol. Microbiol.">
        <title>Flammeovirga pacifica sp. nov., isolated from deep-sea sediment.</title>
        <authorList>
            <person name="Xu H."/>
            <person name="Fu Y."/>
            <person name="Yang N."/>
            <person name="Ding Z."/>
            <person name="Lai Q."/>
            <person name="Zeng R."/>
        </authorList>
    </citation>
    <scope>NUCLEOTIDE SEQUENCE [LARGE SCALE GENOMIC DNA]</scope>
    <source>
        <strain evidence="4">DSM 24597 / LMG 26175 / WPAGA1</strain>
    </source>
</reference>
<dbReference type="CDD" id="cd00118">
    <property type="entry name" value="LysM"/>
    <property type="match status" value="1"/>
</dbReference>
<name>A0A1S1YX00_FLAPC</name>
<feature type="region of interest" description="Disordered" evidence="1">
    <location>
        <begin position="1"/>
        <end position="20"/>
    </location>
</feature>
<dbReference type="STRING" id="915059.NH26_03855"/>
<dbReference type="InterPro" id="IPR018392">
    <property type="entry name" value="LysM"/>
</dbReference>
<evidence type="ECO:0000256" key="1">
    <source>
        <dbReference type="SAM" id="MobiDB-lite"/>
    </source>
</evidence>
<dbReference type="EMBL" id="JRYR02000001">
    <property type="protein sequence ID" value="OHX65541.1"/>
    <property type="molecule type" value="Genomic_DNA"/>
</dbReference>
<dbReference type="Pfam" id="PF01476">
    <property type="entry name" value="LysM"/>
    <property type="match status" value="1"/>
</dbReference>
<keyword evidence="4" id="KW-1185">Reference proteome</keyword>
<gene>
    <name evidence="3" type="ORF">NH26_03855</name>
</gene>
<dbReference type="RefSeq" id="WP_044229809.1">
    <property type="nucleotide sequence ID" value="NZ_JRYR02000001.1"/>
</dbReference>